<accession>A0A192A3B5</accession>
<dbReference type="Pfam" id="PF04972">
    <property type="entry name" value="BON"/>
    <property type="match status" value="1"/>
</dbReference>
<sequence length="145" mass="15283">MRFPSLSLVVRAGMPRRQIGVLAAIGAASVLTACAWGDGPDRTGARMTDDSLLSYQVKAALDQDTALNTRQIRIHTTPEGKVTLTGWVDSAEMARRAGEDVKRFVDPAKLDNQLRILSRSQVLGGGPLIPAGLPPAAPASAPAAR</sequence>
<dbReference type="OrthoDB" id="8926604at2"/>
<dbReference type="InterPro" id="IPR014004">
    <property type="entry name" value="Transpt-assoc_nodulatn_dom_bac"/>
</dbReference>
<organism evidence="1 2">
    <name type="scientific">Ralstonia insidiosa</name>
    <dbReference type="NCBI Taxonomy" id="190721"/>
    <lineage>
        <taxon>Bacteria</taxon>
        <taxon>Pseudomonadati</taxon>
        <taxon>Pseudomonadota</taxon>
        <taxon>Betaproteobacteria</taxon>
        <taxon>Burkholderiales</taxon>
        <taxon>Burkholderiaceae</taxon>
        <taxon>Ralstonia</taxon>
    </lineage>
</organism>
<dbReference type="EMBL" id="CP016023">
    <property type="protein sequence ID" value="ANJ74838.1"/>
    <property type="molecule type" value="Genomic_DNA"/>
</dbReference>
<dbReference type="Proteomes" id="UP000078572">
    <property type="component" value="Chromosome 2"/>
</dbReference>
<dbReference type="PROSITE" id="PS51257">
    <property type="entry name" value="PROKAR_LIPOPROTEIN"/>
    <property type="match status" value="1"/>
</dbReference>
<dbReference type="SMART" id="SM00749">
    <property type="entry name" value="BON"/>
    <property type="match status" value="1"/>
</dbReference>
<dbReference type="InterPro" id="IPR007055">
    <property type="entry name" value="BON_dom"/>
</dbReference>
<evidence type="ECO:0000313" key="1">
    <source>
        <dbReference type="EMBL" id="ANJ74838.1"/>
    </source>
</evidence>
<dbReference type="RefSeq" id="WP_064807001.1">
    <property type="nucleotide sequence ID" value="NZ_CP016023.1"/>
</dbReference>
<evidence type="ECO:0000313" key="2">
    <source>
        <dbReference type="Proteomes" id="UP000078572"/>
    </source>
</evidence>
<dbReference type="GeneID" id="61528310"/>
<dbReference type="AlphaFoldDB" id="A0A192A3B5"/>
<gene>
    <name evidence="1" type="ORF">A9Y76_19955</name>
</gene>
<dbReference type="STRING" id="190721.ACS15_4234"/>
<dbReference type="PROSITE" id="PS50914">
    <property type="entry name" value="BON"/>
    <property type="match status" value="1"/>
</dbReference>
<proteinExistence type="predicted"/>
<keyword evidence="2" id="KW-1185">Reference proteome</keyword>
<protein>
    <submittedName>
        <fullName evidence="1">BON domain-containing protein</fullName>
    </submittedName>
</protein>
<reference evidence="2" key="1">
    <citation type="submission" date="2016-06" db="EMBL/GenBank/DDBJ databases">
        <authorList>
            <person name="Xu Y."/>
            <person name="Nagy A."/>
            <person name="Yan X."/>
            <person name="Kim S.W."/>
            <person name="Haley B."/>
            <person name="Liu N.T."/>
            <person name="Nou X."/>
        </authorList>
    </citation>
    <scope>NUCLEOTIDE SEQUENCE [LARGE SCALE GENOMIC DNA]</scope>
    <source>
        <strain evidence="2">ATCC 49129</strain>
    </source>
</reference>
<name>A0A192A3B5_9RALS</name>